<dbReference type="Pfam" id="PF13845">
    <property type="entry name" value="Septum_form"/>
    <property type="match status" value="1"/>
</dbReference>
<dbReference type="Proteomes" id="UP000648352">
    <property type="component" value="Unassembled WGS sequence"/>
</dbReference>
<evidence type="ECO:0000313" key="3">
    <source>
        <dbReference type="EMBL" id="MBD7958760.1"/>
    </source>
</evidence>
<comment type="caution">
    <text evidence="3">The sequence shown here is derived from an EMBL/GenBank/DDBJ whole genome shotgun (WGS) entry which is preliminary data.</text>
</comment>
<sequence length="173" mass="18384">MKLRPPLAAVGLVVAGLLTLSACSAAQFPTEGAQPQRDETSGQVTEGQEDVDVFSIRVGDCINSAAVIEESQLQSIPVVPCSEEHEDEVYHAFDSSVSGEEYPGEDVLLDEADTVCAGDAFTEFIGVPFTESVLDYWPMYPSDGSWASGDREILCMVYEGANLLTGSLAGAAR</sequence>
<name>A0ABR8S5M7_9MICO</name>
<dbReference type="RefSeq" id="WP_191719952.1">
    <property type="nucleotide sequence ID" value="NZ_JACSQP010000012.1"/>
</dbReference>
<gene>
    <name evidence="3" type="ORF">H9651_14045</name>
</gene>
<evidence type="ECO:0000313" key="4">
    <source>
        <dbReference type="Proteomes" id="UP000648352"/>
    </source>
</evidence>
<proteinExistence type="predicted"/>
<evidence type="ECO:0000259" key="2">
    <source>
        <dbReference type="Pfam" id="PF13845"/>
    </source>
</evidence>
<protein>
    <submittedName>
        <fullName evidence="3">Septum formation family protein</fullName>
    </submittedName>
</protein>
<dbReference type="PROSITE" id="PS51257">
    <property type="entry name" value="PROKAR_LIPOPROTEIN"/>
    <property type="match status" value="1"/>
</dbReference>
<feature type="domain" description="Septum formation-related" evidence="2">
    <location>
        <begin position="59"/>
        <end position="159"/>
    </location>
</feature>
<dbReference type="InterPro" id="IPR026004">
    <property type="entry name" value="Septum_form"/>
</dbReference>
<keyword evidence="1" id="KW-0732">Signal</keyword>
<feature type="chain" id="PRO_5046151454" evidence="1">
    <location>
        <begin position="26"/>
        <end position="173"/>
    </location>
</feature>
<reference evidence="3 4" key="1">
    <citation type="submission" date="2020-08" db="EMBL/GenBank/DDBJ databases">
        <title>A Genomic Blueprint of the Chicken Gut Microbiome.</title>
        <authorList>
            <person name="Gilroy R."/>
            <person name="Ravi A."/>
            <person name="Getino M."/>
            <person name="Pursley I."/>
            <person name="Horton D.L."/>
            <person name="Alikhan N.-F."/>
            <person name="Baker D."/>
            <person name="Gharbi K."/>
            <person name="Hall N."/>
            <person name="Watson M."/>
            <person name="Adriaenssens E.M."/>
            <person name="Foster-Nyarko E."/>
            <person name="Jarju S."/>
            <person name="Secka A."/>
            <person name="Antonio M."/>
            <person name="Oren A."/>
            <person name="Chaudhuri R."/>
            <person name="La Ragione R.M."/>
            <person name="Hildebrand F."/>
            <person name="Pallen M.J."/>
        </authorList>
    </citation>
    <scope>NUCLEOTIDE SEQUENCE [LARGE SCALE GENOMIC DNA]</scope>
    <source>
        <strain evidence="3 4">Sa4CUA7</strain>
    </source>
</reference>
<organism evidence="3 4">
    <name type="scientific">Microbacterium pullorum</name>
    <dbReference type="NCBI Taxonomy" id="2762236"/>
    <lineage>
        <taxon>Bacteria</taxon>
        <taxon>Bacillati</taxon>
        <taxon>Actinomycetota</taxon>
        <taxon>Actinomycetes</taxon>
        <taxon>Micrococcales</taxon>
        <taxon>Microbacteriaceae</taxon>
        <taxon>Microbacterium</taxon>
    </lineage>
</organism>
<dbReference type="EMBL" id="JACSQP010000012">
    <property type="protein sequence ID" value="MBD7958760.1"/>
    <property type="molecule type" value="Genomic_DNA"/>
</dbReference>
<accession>A0ABR8S5M7</accession>
<keyword evidence="4" id="KW-1185">Reference proteome</keyword>
<evidence type="ECO:0000256" key="1">
    <source>
        <dbReference type="SAM" id="SignalP"/>
    </source>
</evidence>
<feature type="signal peptide" evidence="1">
    <location>
        <begin position="1"/>
        <end position="25"/>
    </location>
</feature>